<evidence type="ECO:0000313" key="1">
    <source>
        <dbReference type="EMBL" id="GMT01275.1"/>
    </source>
</evidence>
<protein>
    <submittedName>
        <fullName evidence="1">Uncharacterized protein</fullName>
    </submittedName>
</protein>
<comment type="caution">
    <text evidence="1">The sequence shown here is derived from an EMBL/GenBank/DDBJ whole genome shotgun (WGS) entry which is preliminary data.</text>
</comment>
<feature type="non-terminal residue" evidence="1">
    <location>
        <position position="1"/>
    </location>
</feature>
<dbReference type="Proteomes" id="UP001432027">
    <property type="component" value="Unassembled WGS sequence"/>
</dbReference>
<name>A0AAV5U4T6_9BILA</name>
<gene>
    <name evidence="1" type="ORF">PENTCL1PPCAC_23449</name>
</gene>
<proteinExistence type="predicted"/>
<dbReference type="EMBL" id="BTSX01000005">
    <property type="protein sequence ID" value="GMT01275.1"/>
    <property type="molecule type" value="Genomic_DNA"/>
</dbReference>
<feature type="non-terminal residue" evidence="1">
    <location>
        <position position="135"/>
    </location>
</feature>
<dbReference type="AlphaFoldDB" id="A0AAV5U4T6"/>
<accession>A0AAV5U4T6</accession>
<keyword evidence="2" id="KW-1185">Reference proteome</keyword>
<organism evidence="1 2">
    <name type="scientific">Pristionchus entomophagus</name>
    <dbReference type="NCBI Taxonomy" id="358040"/>
    <lineage>
        <taxon>Eukaryota</taxon>
        <taxon>Metazoa</taxon>
        <taxon>Ecdysozoa</taxon>
        <taxon>Nematoda</taxon>
        <taxon>Chromadorea</taxon>
        <taxon>Rhabditida</taxon>
        <taxon>Rhabditina</taxon>
        <taxon>Diplogasteromorpha</taxon>
        <taxon>Diplogasteroidea</taxon>
        <taxon>Neodiplogasteridae</taxon>
        <taxon>Pristionchus</taxon>
    </lineage>
</organism>
<reference evidence="1" key="1">
    <citation type="submission" date="2023-10" db="EMBL/GenBank/DDBJ databases">
        <title>Genome assembly of Pristionchus species.</title>
        <authorList>
            <person name="Yoshida K."/>
            <person name="Sommer R.J."/>
        </authorList>
    </citation>
    <scope>NUCLEOTIDE SEQUENCE</scope>
    <source>
        <strain evidence="1">RS0144</strain>
    </source>
</reference>
<evidence type="ECO:0000313" key="2">
    <source>
        <dbReference type="Proteomes" id="UP001432027"/>
    </source>
</evidence>
<sequence>ACTKYLNSGQIRILTRSDTKREATINRYYRNRTIQGKGVDIGMDLDYGSPLDSGTLDGSSLDMLDALQVVRGDHDQSHEAIPRIIRPSLHALAHDDVGSVVGAHEMASHESAVLQLQLHNLSHPLLQSLLPSRHS</sequence>